<gene>
    <name evidence="1" type="ORF">UFOVP1290_287</name>
</gene>
<proteinExistence type="predicted"/>
<reference evidence="1" key="1">
    <citation type="submission" date="2020-05" db="EMBL/GenBank/DDBJ databases">
        <authorList>
            <person name="Chiriac C."/>
            <person name="Salcher M."/>
            <person name="Ghai R."/>
            <person name="Kavagutti S V."/>
        </authorList>
    </citation>
    <scope>NUCLEOTIDE SEQUENCE</scope>
</reference>
<evidence type="ECO:0000313" key="1">
    <source>
        <dbReference type="EMBL" id="CAB4196767.1"/>
    </source>
</evidence>
<sequence length="70" mass="8243">MEWSYEDPRITFPDTRGTDIVIIRNKYGAIDSIISTIETHNGYSISYHNEKDMIGPGDVWDPRWKWIMLP</sequence>
<dbReference type="EMBL" id="LR797252">
    <property type="protein sequence ID" value="CAB4196767.1"/>
    <property type="molecule type" value="Genomic_DNA"/>
</dbReference>
<name>A0A6J5RR47_9CAUD</name>
<accession>A0A6J5RR47</accession>
<organism evidence="1">
    <name type="scientific">uncultured Caudovirales phage</name>
    <dbReference type="NCBI Taxonomy" id="2100421"/>
    <lineage>
        <taxon>Viruses</taxon>
        <taxon>Duplodnaviria</taxon>
        <taxon>Heunggongvirae</taxon>
        <taxon>Uroviricota</taxon>
        <taxon>Caudoviricetes</taxon>
        <taxon>Peduoviridae</taxon>
        <taxon>Maltschvirus</taxon>
        <taxon>Maltschvirus maltsch</taxon>
    </lineage>
</organism>
<protein>
    <submittedName>
        <fullName evidence="1">Uncharacterized protein</fullName>
    </submittedName>
</protein>